<evidence type="ECO:0000313" key="3">
    <source>
        <dbReference type="Proteomes" id="UP001153269"/>
    </source>
</evidence>
<dbReference type="EMBL" id="CADEAL010001669">
    <property type="protein sequence ID" value="CAB1434537.1"/>
    <property type="molecule type" value="Genomic_DNA"/>
</dbReference>
<comment type="caution">
    <text evidence="2">The sequence shown here is derived from an EMBL/GenBank/DDBJ whole genome shotgun (WGS) entry which is preliminary data.</text>
</comment>
<keyword evidence="3" id="KW-1185">Reference proteome</keyword>
<gene>
    <name evidence="2" type="ORF">PLEPLA_LOCUS22579</name>
</gene>
<protein>
    <submittedName>
        <fullName evidence="2">Uncharacterized protein</fullName>
    </submittedName>
</protein>
<feature type="region of interest" description="Disordered" evidence="1">
    <location>
        <begin position="77"/>
        <end position="107"/>
    </location>
</feature>
<dbReference type="Proteomes" id="UP001153269">
    <property type="component" value="Unassembled WGS sequence"/>
</dbReference>
<sequence>MKLPRCNDARRGLMDMWCEAVRTRHITSETEIPDLTEDLSDTSSLILQWRELLLRFHARDEERLEFETSETNLMHSFARPSPAHLARRRRARRARLSNKRQSSCQGR</sequence>
<evidence type="ECO:0000256" key="1">
    <source>
        <dbReference type="SAM" id="MobiDB-lite"/>
    </source>
</evidence>
<name>A0A9N7UQL2_PLEPL</name>
<feature type="compositionally biased region" description="Basic residues" evidence="1">
    <location>
        <begin position="85"/>
        <end position="98"/>
    </location>
</feature>
<dbReference type="AlphaFoldDB" id="A0A9N7UQL2"/>
<proteinExistence type="predicted"/>
<reference evidence="2" key="1">
    <citation type="submission" date="2020-03" db="EMBL/GenBank/DDBJ databases">
        <authorList>
            <person name="Weist P."/>
        </authorList>
    </citation>
    <scope>NUCLEOTIDE SEQUENCE</scope>
</reference>
<accession>A0A9N7UQL2</accession>
<organism evidence="2 3">
    <name type="scientific">Pleuronectes platessa</name>
    <name type="common">European plaice</name>
    <dbReference type="NCBI Taxonomy" id="8262"/>
    <lineage>
        <taxon>Eukaryota</taxon>
        <taxon>Metazoa</taxon>
        <taxon>Chordata</taxon>
        <taxon>Craniata</taxon>
        <taxon>Vertebrata</taxon>
        <taxon>Euteleostomi</taxon>
        <taxon>Actinopterygii</taxon>
        <taxon>Neopterygii</taxon>
        <taxon>Teleostei</taxon>
        <taxon>Neoteleostei</taxon>
        <taxon>Acanthomorphata</taxon>
        <taxon>Carangaria</taxon>
        <taxon>Pleuronectiformes</taxon>
        <taxon>Pleuronectoidei</taxon>
        <taxon>Pleuronectidae</taxon>
        <taxon>Pleuronectes</taxon>
    </lineage>
</organism>
<evidence type="ECO:0000313" key="2">
    <source>
        <dbReference type="EMBL" id="CAB1434537.1"/>
    </source>
</evidence>